<dbReference type="GO" id="GO:0016639">
    <property type="term" value="F:oxidoreductase activity, acting on the CH-NH2 group of donors, NAD or NADP as acceptor"/>
    <property type="evidence" value="ECO:0007669"/>
    <property type="project" value="InterPro"/>
</dbReference>
<dbReference type="GO" id="GO:0019290">
    <property type="term" value="P:siderophore biosynthetic process"/>
    <property type="evidence" value="ECO:0007669"/>
    <property type="project" value="InterPro"/>
</dbReference>
<dbReference type="InterPro" id="IPR003462">
    <property type="entry name" value="ODC_Mu_crystall"/>
</dbReference>
<evidence type="ECO:0000259" key="1">
    <source>
        <dbReference type="PROSITE" id="PS50835"/>
    </source>
</evidence>
<dbReference type="PANTHER" id="PTHR13812">
    <property type="entry name" value="KETIMINE REDUCTASE MU-CRYSTALLIN"/>
    <property type="match status" value="1"/>
</dbReference>
<dbReference type="SUPFAM" id="SSF51735">
    <property type="entry name" value="NAD(P)-binding Rossmann-fold domains"/>
    <property type="match status" value="1"/>
</dbReference>
<feature type="domain" description="Ig-like" evidence="1">
    <location>
        <begin position="197"/>
        <end position="236"/>
    </location>
</feature>
<dbReference type="AlphaFoldDB" id="A0A521F263"/>
<dbReference type="InterPro" id="IPR036291">
    <property type="entry name" value="NAD(P)-bd_dom_sf"/>
</dbReference>
<dbReference type="GO" id="GO:0005737">
    <property type="term" value="C:cytoplasm"/>
    <property type="evidence" value="ECO:0007669"/>
    <property type="project" value="TreeGrafter"/>
</dbReference>
<dbReference type="PANTHER" id="PTHR13812:SF19">
    <property type="entry name" value="KETIMINE REDUCTASE MU-CRYSTALLIN"/>
    <property type="match status" value="1"/>
</dbReference>
<dbReference type="Proteomes" id="UP000315636">
    <property type="component" value="Unassembled WGS sequence"/>
</dbReference>
<organism evidence="2 3">
    <name type="scientific">Melghirimyces algeriensis</name>
    <dbReference type="NCBI Taxonomy" id="910412"/>
    <lineage>
        <taxon>Bacteria</taxon>
        <taxon>Bacillati</taxon>
        <taxon>Bacillota</taxon>
        <taxon>Bacilli</taxon>
        <taxon>Bacillales</taxon>
        <taxon>Thermoactinomycetaceae</taxon>
        <taxon>Melghirimyces</taxon>
    </lineage>
</organism>
<reference evidence="2 3" key="1">
    <citation type="submission" date="2017-05" db="EMBL/GenBank/DDBJ databases">
        <authorList>
            <person name="Varghese N."/>
            <person name="Submissions S."/>
        </authorList>
    </citation>
    <scope>NUCLEOTIDE SEQUENCE [LARGE SCALE GENOMIC DNA]</scope>
    <source>
        <strain evidence="2 3">DSM 45474</strain>
    </source>
</reference>
<dbReference type="EMBL" id="FXTI01000012">
    <property type="protein sequence ID" value="SMO90298.1"/>
    <property type="molecule type" value="Genomic_DNA"/>
</dbReference>
<dbReference type="InterPro" id="IPR007110">
    <property type="entry name" value="Ig-like_dom"/>
</dbReference>
<sequence length="343" mass="38164">MQMENQKPNDPKILYLNRSDLLRLGGEHSDLYVRSVERAFKLHAQGAFVQPLKPYLRASGSNGHIADRLIAMPAHLNDPSISGLKWVGSKHDNPAQRGLDRASALVVLNDPESNYPVAVMEGGLISGMRTAAVTVVATRLLAKEGFTDLTCIGCGAIAQMQVSSLLEQFPNIRRVHLYDLSSEVAENLAIHVRKRAPEVEVVLRNSAEEAVRAGEVVVTCTVTDQPYIPFEWLQKGAFVSNVSIMDVEKEVFLKADKVVVDDWEQSNREKKVIHQLVMEGRFSREQLYAELGEIVIGDKPGRESEDEIILLNPMGMAIEDLACAQDLYYNALDHNVGTWLDLY</sequence>
<dbReference type="InterPro" id="IPR023866">
    <property type="entry name" value="SbnB"/>
</dbReference>
<dbReference type="Gene3D" id="3.30.1780.10">
    <property type="entry name" value="ornithine cyclodeaminase, domain 1"/>
    <property type="match status" value="1"/>
</dbReference>
<proteinExistence type="predicted"/>
<dbReference type="Pfam" id="PF02423">
    <property type="entry name" value="OCD_Mu_crystall"/>
    <property type="match status" value="1"/>
</dbReference>
<dbReference type="PIRSF" id="PIRSF001439">
    <property type="entry name" value="CryM"/>
    <property type="match status" value="1"/>
</dbReference>
<dbReference type="NCBIfam" id="TIGR03944">
    <property type="entry name" value="dehyd_SbnB_fam"/>
    <property type="match status" value="1"/>
</dbReference>
<gene>
    <name evidence="2" type="ORF">SAMN06264849_11248</name>
</gene>
<evidence type="ECO:0000313" key="3">
    <source>
        <dbReference type="Proteomes" id="UP000315636"/>
    </source>
</evidence>
<name>A0A521F263_9BACL</name>
<keyword evidence="3" id="KW-1185">Reference proteome</keyword>
<evidence type="ECO:0000313" key="2">
    <source>
        <dbReference type="EMBL" id="SMO90298.1"/>
    </source>
</evidence>
<dbReference type="InterPro" id="IPR023401">
    <property type="entry name" value="ODC_N"/>
</dbReference>
<dbReference type="PROSITE" id="PS50835">
    <property type="entry name" value="IG_LIKE"/>
    <property type="match status" value="1"/>
</dbReference>
<accession>A0A521F263</accession>
<protein>
    <submittedName>
        <fullName evidence="2">Ornithine cyclodeaminase</fullName>
    </submittedName>
</protein>
<dbReference type="Gene3D" id="3.40.50.720">
    <property type="entry name" value="NAD(P)-binding Rossmann-like Domain"/>
    <property type="match status" value="1"/>
</dbReference>